<gene>
    <name evidence="1" type="ORF">CBF35_08535</name>
</gene>
<reference evidence="1 2" key="1">
    <citation type="submission" date="2017-05" db="EMBL/GenBank/DDBJ databases">
        <title>Vagococcus spp. assemblies.</title>
        <authorList>
            <person name="Gulvik C.A."/>
        </authorList>
    </citation>
    <scope>NUCLEOTIDE SEQUENCE [LARGE SCALE GENOMIC DNA]</scope>
    <source>
        <strain evidence="1 2">NCFB 2777</strain>
    </source>
</reference>
<name>A0A429ZNF1_9ENTE</name>
<keyword evidence="2" id="KW-1185">Reference proteome</keyword>
<protein>
    <submittedName>
        <fullName evidence="1">Uncharacterized protein</fullName>
    </submittedName>
</protein>
<dbReference type="RefSeq" id="WP_126780103.1">
    <property type="nucleotide sequence ID" value="NZ_CAUQJP010000009.1"/>
</dbReference>
<proteinExistence type="predicted"/>
<dbReference type="EMBL" id="NGJU01000011">
    <property type="protein sequence ID" value="RST95222.1"/>
    <property type="molecule type" value="Genomic_DNA"/>
</dbReference>
<comment type="caution">
    <text evidence="1">The sequence shown here is derived from an EMBL/GenBank/DDBJ whole genome shotgun (WGS) entry which is preliminary data.</text>
</comment>
<evidence type="ECO:0000313" key="2">
    <source>
        <dbReference type="Proteomes" id="UP000287239"/>
    </source>
</evidence>
<dbReference type="AlphaFoldDB" id="A0A429ZNF1"/>
<accession>A0A429ZNF1</accession>
<evidence type="ECO:0000313" key="1">
    <source>
        <dbReference type="EMBL" id="RST95222.1"/>
    </source>
</evidence>
<organism evidence="1 2">
    <name type="scientific">Vagococcus salmoninarum</name>
    <dbReference type="NCBI Taxonomy" id="2739"/>
    <lineage>
        <taxon>Bacteria</taxon>
        <taxon>Bacillati</taxon>
        <taxon>Bacillota</taxon>
        <taxon>Bacilli</taxon>
        <taxon>Lactobacillales</taxon>
        <taxon>Enterococcaceae</taxon>
        <taxon>Vagococcus</taxon>
    </lineage>
</organism>
<dbReference type="Proteomes" id="UP000287239">
    <property type="component" value="Unassembled WGS sequence"/>
</dbReference>
<dbReference type="GeneID" id="98568415"/>
<sequence>MAIINGRDYSEHPKEYLMLLRRLVTQVLPFKSQIIDCQFAKNKTSLYLLIINVERQTYYHLRISNHPSRLNFYQPPTFYIEKFNDQLTLKKGLSTFFSQVTFERFSYHDYFALSVLSFAYRRGVKMYVESNGEFMLEKIPEMIYYCRIKHRWHDLYSPLGQKISEQFRELFPKGQLSYILEKNQEQKIYVTSSGMALLSYFRDKYHQRYLKEVKSVNWHEIEMPVK</sequence>